<evidence type="ECO:0000313" key="4">
    <source>
        <dbReference type="EMBL" id="EZG43763.1"/>
    </source>
</evidence>
<keyword evidence="1 2" id="KW-0647">Proteasome</keyword>
<dbReference type="AlphaFoldDB" id="A0A023AZ37"/>
<dbReference type="GO" id="GO:0006511">
    <property type="term" value="P:ubiquitin-dependent protein catabolic process"/>
    <property type="evidence" value="ECO:0007669"/>
    <property type="project" value="InterPro"/>
</dbReference>
<dbReference type="SUPFAM" id="SSF56235">
    <property type="entry name" value="N-terminal nucleophile aminohydrolases (Ntn hydrolases)"/>
    <property type="match status" value="1"/>
</dbReference>
<evidence type="ECO:0000313" key="5">
    <source>
        <dbReference type="Proteomes" id="UP000019763"/>
    </source>
</evidence>
<evidence type="ECO:0000259" key="3">
    <source>
        <dbReference type="PROSITE" id="PS00388"/>
    </source>
</evidence>
<dbReference type="PROSITE" id="PS00388">
    <property type="entry name" value="PROTEASOME_ALPHA_1"/>
    <property type="match status" value="1"/>
</dbReference>
<dbReference type="GeneID" id="22915553"/>
<sequence length="296" mass="31929">MASGYDLSVSTFSPDGKVFQVEYACKAVGNGALSVAGIFKDGVVLGSENWVLSPLAAPRTRLFKLAAHACAIVTGSLPDGKNLIDHCREECAQYQRVWGVPIPGSILADRVGVYVHGFTAVWSTRPVGASLMIAVHEQRQRQPFVGAGAAVMATTDKAVDQHGILAKEPEQADWCLWLIDPTGAAYKYRGNCQGKGAAGAKTDLENIDMPNMTVRQGVQEFAKLLHKHHEDVRLPIPSSPLAVHEYMLYGLCVNSREKSMVLEMMVLQDGKPARVETSQLAEAEAAAKAWLAEEAA</sequence>
<keyword evidence="2" id="KW-0539">Nucleus</keyword>
<evidence type="ECO:0000256" key="2">
    <source>
        <dbReference type="RuleBase" id="RU000551"/>
    </source>
</evidence>
<dbReference type="InterPro" id="IPR001353">
    <property type="entry name" value="Proteasome_sua/b"/>
</dbReference>
<organism evidence="4 5">
    <name type="scientific">Gregarina niphandrodes</name>
    <name type="common">Septate eugregarine</name>
    <dbReference type="NCBI Taxonomy" id="110365"/>
    <lineage>
        <taxon>Eukaryota</taxon>
        <taxon>Sar</taxon>
        <taxon>Alveolata</taxon>
        <taxon>Apicomplexa</taxon>
        <taxon>Conoidasida</taxon>
        <taxon>Gregarinasina</taxon>
        <taxon>Eugregarinorida</taxon>
        <taxon>Gregarinidae</taxon>
        <taxon>Gregarina</taxon>
    </lineage>
</organism>
<dbReference type="InterPro" id="IPR000426">
    <property type="entry name" value="Proteasome_asu_N"/>
</dbReference>
<dbReference type="InterPro" id="IPR029055">
    <property type="entry name" value="Ntn_hydrolases_N"/>
</dbReference>
<keyword evidence="5" id="KW-1185">Reference proteome</keyword>
<dbReference type="RefSeq" id="XP_011134634.1">
    <property type="nucleotide sequence ID" value="XM_011136332.1"/>
</dbReference>
<dbReference type="eggNOG" id="KOG0184">
    <property type="taxonomic scope" value="Eukaryota"/>
</dbReference>
<comment type="caution">
    <text evidence="4">The sequence shown here is derived from an EMBL/GenBank/DDBJ whole genome shotgun (WGS) entry which is preliminary data.</text>
</comment>
<feature type="domain" description="Proteasome alpha-type subunits" evidence="3">
    <location>
        <begin position="5"/>
        <end position="27"/>
    </location>
</feature>
<dbReference type="EMBL" id="AFNH02001195">
    <property type="protein sequence ID" value="EZG43763.1"/>
    <property type="molecule type" value="Genomic_DNA"/>
</dbReference>
<dbReference type="Pfam" id="PF10584">
    <property type="entry name" value="Proteasome_A_N"/>
    <property type="match status" value="1"/>
</dbReference>
<dbReference type="GO" id="GO:0005737">
    <property type="term" value="C:cytoplasm"/>
    <property type="evidence" value="ECO:0007669"/>
    <property type="project" value="UniProtKB-SubCell"/>
</dbReference>
<comment type="subunit">
    <text evidence="2">The 26S proteasome consists of a 20S proteasome core and two 19S regulatory subunits.</text>
</comment>
<dbReference type="Proteomes" id="UP000019763">
    <property type="component" value="Unassembled WGS sequence"/>
</dbReference>
<dbReference type="Pfam" id="PF00227">
    <property type="entry name" value="Proteasome"/>
    <property type="match status" value="1"/>
</dbReference>
<comment type="similarity">
    <text evidence="2">Belongs to the peptidase T1A family.</text>
</comment>
<comment type="subcellular location">
    <subcellularLocation>
        <location evidence="2">Cytoplasm</location>
    </subcellularLocation>
    <subcellularLocation>
        <location evidence="2">Nucleus</location>
    </subcellularLocation>
</comment>
<dbReference type="GO" id="GO:0019773">
    <property type="term" value="C:proteasome core complex, alpha-subunit complex"/>
    <property type="evidence" value="ECO:0007669"/>
    <property type="project" value="InterPro"/>
</dbReference>
<protein>
    <recommendedName>
        <fullName evidence="2">Proteasome subunit alpha type</fullName>
    </recommendedName>
</protein>
<reference evidence="4" key="1">
    <citation type="submission" date="2013-12" db="EMBL/GenBank/DDBJ databases">
        <authorList>
            <person name="Omoto C.K."/>
            <person name="Sibley D."/>
            <person name="Venepally P."/>
            <person name="Hadjithomas M."/>
            <person name="Karamycheva S."/>
            <person name="Brunk B."/>
            <person name="Roos D."/>
            <person name="Caler E."/>
            <person name="Lorenzi H."/>
        </authorList>
    </citation>
    <scope>NUCLEOTIDE SEQUENCE</scope>
</reference>
<dbReference type="InterPro" id="IPR050115">
    <property type="entry name" value="Proteasome_alpha"/>
</dbReference>
<accession>A0A023AZ37</accession>
<dbReference type="SMART" id="SM00948">
    <property type="entry name" value="Proteasome_A_N"/>
    <property type="match status" value="1"/>
</dbReference>
<keyword evidence="2" id="KW-0963">Cytoplasm</keyword>
<dbReference type="Gene3D" id="3.60.20.10">
    <property type="entry name" value="Glutamine Phosphoribosylpyrophosphate, subunit 1, domain 1"/>
    <property type="match status" value="1"/>
</dbReference>
<evidence type="ECO:0000256" key="1">
    <source>
        <dbReference type="ARBA" id="ARBA00022942"/>
    </source>
</evidence>
<dbReference type="PANTHER" id="PTHR11599">
    <property type="entry name" value="PROTEASOME SUBUNIT ALPHA/BETA"/>
    <property type="match status" value="1"/>
</dbReference>
<dbReference type="GO" id="GO:0005634">
    <property type="term" value="C:nucleus"/>
    <property type="evidence" value="ECO:0007669"/>
    <property type="project" value="UniProtKB-SubCell"/>
</dbReference>
<dbReference type="VEuPathDB" id="CryptoDB:GNI_160280"/>
<dbReference type="OMA" id="RVSMYMH"/>
<name>A0A023AZ37_GRENI</name>
<proteinExistence type="inferred from homology"/>
<gene>
    <name evidence="4" type="ORF">GNI_160280</name>
</gene>
<dbReference type="OrthoDB" id="431557at2759"/>